<reference evidence="1 2" key="1">
    <citation type="submission" date="2020-02" db="EMBL/GenBank/DDBJ databases">
        <title>Draft genome sequence of Haematococcus lacustris strain NIES-144.</title>
        <authorList>
            <person name="Morimoto D."/>
            <person name="Nakagawa S."/>
            <person name="Yoshida T."/>
            <person name="Sawayama S."/>
        </authorList>
    </citation>
    <scope>NUCLEOTIDE SEQUENCE [LARGE SCALE GENOMIC DNA]</scope>
    <source>
        <strain evidence="1 2">NIES-144</strain>
    </source>
</reference>
<organism evidence="1 2">
    <name type="scientific">Haematococcus lacustris</name>
    <name type="common">Green alga</name>
    <name type="synonym">Haematococcus pluvialis</name>
    <dbReference type="NCBI Taxonomy" id="44745"/>
    <lineage>
        <taxon>Eukaryota</taxon>
        <taxon>Viridiplantae</taxon>
        <taxon>Chlorophyta</taxon>
        <taxon>core chlorophytes</taxon>
        <taxon>Chlorophyceae</taxon>
        <taxon>CS clade</taxon>
        <taxon>Chlamydomonadales</taxon>
        <taxon>Haematococcaceae</taxon>
        <taxon>Haematococcus</taxon>
    </lineage>
</organism>
<gene>
    <name evidence="1" type="ORF">HaLaN_09032</name>
</gene>
<dbReference type="AlphaFoldDB" id="A0A699YSK8"/>
<sequence>MSGWVPEELTKLILCEVKDCQVRSLASQTLVSLLVQEAGSRLVGLRLVQDFSLQDRSPPQAHHQAMEAAPDERVACCLQVLLGYAPLAAQLQELVLDKLQVL</sequence>
<evidence type="ECO:0000313" key="2">
    <source>
        <dbReference type="Proteomes" id="UP000485058"/>
    </source>
</evidence>
<comment type="caution">
    <text evidence="1">The sequence shown here is derived from an EMBL/GenBank/DDBJ whole genome shotgun (WGS) entry which is preliminary data.</text>
</comment>
<evidence type="ECO:0000313" key="1">
    <source>
        <dbReference type="EMBL" id="GFH13197.1"/>
    </source>
</evidence>
<dbReference type="Proteomes" id="UP000485058">
    <property type="component" value="Unassembled WGS sequence"/>
</dbReference>
<protein>
    <submittedName>
        <fullName evidence="1">Uncharacterized protein</fullName>
    </submittedName>
</protein>
<dbReference type="EMBL" id="BLLF01000586">
    <property type="protein sequence ID" value="GFH13197.1"/>
    <property type="molecule type" value="Genomic_DNA"/>
</dbReference>
<accession>A0A699YSK8</accession>
<name>A0A699YSK8_HAELA</name>
<keyword evidence="2" id="KW-1185">Reference proteome</keyword>
<proteinExistence type="predicted"/>